<keyword evidence="1 5" id="KW-0732">Signal</keyword>
<protein>
    <recommendedName>
        <fullName evidence="6">C-type lysozyme inhibitor domain-containing protein</fullName>
    </recommendedName>
</protein>
<dbReference type="EMBL" id="CP048836">
    <property type="protein sequence ID" value="QID16438.1"/>
    <property type="molecule type" value="Genomic_DNA"/>
</dbReference>
<keyword evidence="3" id="KW-0564">Palmitate</keyword>
<reference evidence="7 8" key="1">
    <citation type="submission" date="2020-02" db="EMBL/GenBank/DDBJ databases">
        <title>Nitrogenibacter mangrovi gen. nov., sp. nov. isolated from mangrove sediment, a denitrifying betaproteobacterium.</title>
        <authorList>
            <person name="Liao H."/>
            <person name="Tian Y."/>
        </authorList>
    </citation>
    <scope>NUCLEOTIDE SEQUENCE [LARGE SCALE GENOMIC DNA]</scope>
    <source>
        <strain evidence="7 8">M9-3-2</strain>
    </source>
</reference>
<dbReference type="InterPro" id="IPR036328">
    <property type="entry name" value="MliC_sf"/>
</dbReference>
<gene>
    <name evidence="7" type="ORF">G3580_01620</name>
</gene>
<dbReference type="RefSeq" id="WP_173763606.1">
    <property type="nucleotide sequence ID" value="NZ_CP048836.1"/>
</dbReference>
<evidence type="ECO:0000256" key="3">
    <source>
        <dbReference type="ARBA" id="ARBA00023139"/>
    </source>
</evidence>
<proteinExistence type="predicted"/>
<keyword evidence="8" id="KW-1185">Reference proteome</keyword>
<dbReference type="SUPFAM" id="SSF141488">
    <property type="entry name" value="YdhA-like"/>
    <property type="match status" value="1"/>
</dbReference>
<dbReference type="Proteomes" id="UP000501991">
    <property type="component" value="Chromosome"/>
</dbReference>
<accession>A0A6C1B0T1</accession>
<dbReference type="Pfam" id="PF09864">
    <property type="entry name" value="MliC"/>
    <property type="match status" value="1"/>
</dbReference>
<dbReference type="AlphaFoldDB" id="A0A6C1B0T1"/>
<evidence type="ECO:0000259" key="6">
    <source>
        <dbReference type="Pfam" id="PF09864"/>
    </source>
</evidence>
<evidence type="ECO:0000256" key="2">
    <source>
        <dbReference type="ARBA" id="ARBA00023136"/>
    </source>
</evidence>
<evidence type="ECO:0000256" key="5">
    <source>
        <dbReference type="SAM" id="SignalP"/>
    </source>
</evidence>
<feature type="chain" id="PRO_5025341373" description="C-type lysozyme inhibitor domain-containing protein" evidence="5">
    <location>
        <begin position="21"/>
        <end position="127"/>
    </location>
</feature>
<sequence length="127" mass="13649">MKRRLMLALAPLWVAACSTAPVPEATVVSAPEAPSGGPQQMEFKLASGRYDCDAGQTVVVQRHADDGNRIEVRWKGRSAALERNPSASGLPRYESGASPLVWIDLPWKSFLLDQQSGKPLASDCVAS</sequence>
<feature type="signal peptide" evidence="5">
    <location>
        <begin position="1"/>
        <end position="20"/>
    </location>
</feature>
<organism evidence="7 8">
    <name type="scientific">Nitrogeniibacter mangrovi</name>
    <dbReference type="NCBI Taxonomy" id="2016596"/>
    <lineage>
        <taxon>Bacteria</taxon>
        <taxon>Pseudomonadati</taxon>
        <taxon>Pseudomonadota</taxon>
        <taxon>Betaproteobacteria</taxon>
        <taxon>Rhodocyclales</taxon>
        <taxon>Zoogloeaceae</taxon>
        <taxon>Nitrogeniibacter</taxon>
    </lineage>
</organism>
<dbReference type="InterPro" id="IPR018660">
    <property type="entry name" value="MliC"/>
</dbReference>
<dbReference type="PROSITE" id="PS51257">
    <property type="entry name" value="PROKAR_LIPOPROTEIN"/>
    <property type="match status" value="1"/>
</dbReference>
<evidence type="ECO:0000256" key="4">
    <source>
        <dbReference type="ARBA" id="ARBA00023288"/>
    </source>
</evidence>
<evidence type="ECO:0000256" key="1">
    <source>
        <dbReference type="ARBA" id="ARBA00022729"/>
    </source>
</evidence>
<dbReference type="Gene3D" id="2.40.128.200">
    <property type="match status" value="1"/>
</dbReference>
<evidence type="ECO:0000313" key="7">
    <source>
        <dbReference type="EMBL" id="QID16438.1"/>
    </source>
</evidence>
<keyword evidence="2" id="KW-0472">Membrane</keyword>
<keyword evidence="4" id="KW-0449">Lipoprotein</keyword>
<evidence type="ECO:0000313" key="8">
    <source>
        <dbReference type="Proteomes" id="UP000501991"/>
    </source>
</evidence>
<feature type="domain" description="C-type lysozyme inhibitor" evidence="6">
    <location>
        <begin position="50"/>
        <end position="93"/>
    </location>
</feature>
<dbReference type="KEGG" id="azq:G3580_01620"/>
<name>A0A6C1B0T1_9RHOO</name>